<keyword evidence="1" id="KW-0548">Nucleotidyltransferase</keyword>
<accession>A0ACC1XNV9</accession>
<organism evidence="1 2">
    <name type="scientific">Melia azedarach</name>
    <name type="common">Chinaberry tree</name>
    <dbReference type="NCBI Taxonomy" id="155640"/>
    <lineage>
        <taxon>Eukaryota</taxon>
        <taxon>Viridiplantae</taxon>
        <taxon>Streptophyta</taxon>
        <taxon>Embryophyta</taxon>
        <taxon>Tracheophyta</taxon>
        <taxon>Spermatophyta</taxon>
        <taxon>Magnoliopsida</taxon>
        <taxon>eudicotyledons</taxon>
        <taxon>Gunneridae</taxon>
        <taxon>Pentapetalae</taxon>
        <taxon>rosids</taxon>
        <taxon>malvids</taxon>
        <taxon>Sapindales</taxon>
        <taxon>Meliaceae</taxon>
        <taxon>Melia</taxon>
    </lineage>
</organism>
<dbReference type="Proteomes" id="UP001164539">
    <property type="component" value="Chromosome 8"/>
</dbReference>
<protein>
    <submittedName>
        <fullName evidence="1">DNA-directed DNA polymerase</fullName>
    </submittedName>
</protein>
<evidence type="ECO:0000313" key="2">
    <source>
        <dbReference type="Proteomes" id="UP001164539"/>
    </source>
</evidence>
<dbReference type="EMBL" id="CM051401">
    <property type="protein sequence ID" value="KAJ4713038.1"/>
    <property type="molecule type" value="Genomic_DNA"/>
</dbReference>
<reference evidence="1 2" key="1">
    <citation type="journal article" date="2023" name="Science">
        <title>Complex scaffold remodeling in plant triterpene biosynthesis.</title>
        <authorList>
            <person name="De La Pena R."/>
            <person name="Hodgson H."/>
            <person name="Liu J.C."/>
            <person name="Stephenson M.J."/>
            <person name="Martin A.C."/>
            <person name="Owen C."/>
            <person name="Harkess A."/>
            <person name="Leebens-Mack J."/>
            <person name="Jimenez L.E."/>
            <person name="Osbourn A."/>
            <person name="Sattely E.S."/>
        </authorList>
    </citation>
    <scope>NUCLEOTIDE SEQUENCE [LARGE SCALE GENOMIC DNA]</scope>
    <source>
        <strain evidence="2">cv. JPN11</strain>
        <tissue evidence="1">Leaf</tissue>
    </source>
</reference>
<keyword evidence="1" id="KW-0808">Transferase</keyword>
<keyword evidence="2" id="KW-1185">Reference proteome</keyword>
<proteinExistence type="predicted"/>
<sequence>MVEKKPSLEDLLSIFVVETRNRLNKNEARLDNMVTHMLNIGATVKSLEVQVGQLATSIKSLYSGNFPSDTEINPREQCKVITLKSGKELKPLKCKENEVKKDKMKENEVIGKKVEEEALKEVSKPYGISFPNNPPIISPPLPFLRRFQKKKLDAQFSKFLETFRKLHVNIPFVDALEQMPII</sequence>
<comment type="caution">
    <text evidence="1">The sequence shown here is derived from an EMBL/GenBank/DDBJ whole genome shotgun (WGS) entry which is preliminary data.</text>
</comment>
<keyword evidence="1" id="KW-0239">DNA-directed DNA polymerase</keyword>
<evidence type="ECO:0000313" key="1">
    <source>
        <dbReference type="EMBL" id="KAJ4713038.1"/>
    </source>
</evidence>
<name>A0ACC1XNV9_MELAZ</name>
<gene>
    <name evidence="1" type="ORF">OWV82_015187</name>
</gene>